<gene>
    <name evidence="5" type="ORF">PMEA_00018549</name>
</gene>
<dbReference type="Gene3D" id="1.25.40.420">
    <property type="match status" value="2"/>
</dbReference>
<dbReference type="SMART" id="SM00225">
    <property type="entry name" value="BTB"/>
    <property type="match status" value="2"/>
</dbReference>
<dbReference type="InterPro" id="IPR011333">
    <property type="entry name" value="SKP1/BTB/POZ_sf"/>
</dbReference>
<dbReference type="Gene3D" id="3.30.710.10">
    <property type="entry name" value="Potassium Channel Kv1.1, Chain A"/>
    <property type="match status" value="2"/>
</dbReference>
<reference evidence="5 6" key="1">
    <citation type="submission" date="2022-05" db="EMBL/GenBank/DDBJ databases">
        <authorList>
            <consortium name="Genoscope - CEA"/>
            <person name="William W."/>
        </authorList>
    </citation>
    <scope>NUCLEOTIDE SEQUENCE [LARGE SCALE GENOMIC DNA]</scope>
</reference>
<proteinExistence type="predicted"/>
<organism evidence="5 6">
    <name type="scientific">Pocillopora meandrina</name>
    <dbReference type="NCBI Taxonomy" id="46732"/>
    <lineage>
        <taxon>Eukaryota</taxon>
        <taxon>Metazoa</taxon>
        <taxon>Cnidaria</taxon>
        <taxon>Anthozoa</taxon>
        <taxon>Hexacorallia</taxon>
        <taxon>Scleractinia</taxon>
        <taxon>Astrocoeniina</taxon>
        <taxon>Pocilloporidae</taxon>
        <taxon>Pocillopora</taxon>
    </lineage>
</organism>
<dbReference type="InterPro" id="IPR015915">
    <property type="entry name" value="Kelch-typ_b-propeller"/>
</dbReference>
<sequence length="1078" mass="124324">MSGLILITLTREDGLIVYLQIAHKKPHFHQEYCEKHMRYRFSFCFLEPHKSYLYFTHYVETYHELSLLILYCLKNRLSEEEEESCFNRWITSCFIQIPHLKTSLSRRRQKSNPLSIPKLITRQQATNCKFIKSLLDYETRNKGGKFLKKLWCCVTGRMDTHSGILLTKCAQFRDEGQFVDVRLKVGKETFPAHRNVLASYSDYFYAKFADGMKESNQEVIELKDESLSPHVFKIVIDCIYSGDLQINKENVFEVLAATDYLQVRNVLQRCCDFLLTEIIQSARFDVQMYRRVWAITDKHSLKEVKEVADHKMASMYTDVCESEEFLSNIDADQLLSLLSQDDLNAPSETFVFKSVLEWIKHKKEERMAVASKVIGAVRLGLVDVKVVIEELEKEEMQRDPEINKHLQIAMKRHCMPHKFSAEEVKPRSMKTVLVAFCPFERSDYYSSVREPMSLYFDEESKEWKLLKSVPDVGEVVEKWSSVKYIGNCLYLASSNVVESDVYRYHIVNKSWEKLTKLSFLKIIQCLCSVGDYIYAISESSPPEIYSLADNTWQKCRDNLYLFKRTALKSVAVAVMNYKLYVMHGLIGLRRANAAKSALVHCFDPQKNEWESVASTCYPHFGSSLIVVNNRLYVAGGKKEYIFKEKKRLLPWFGKGKVKQPPKSWSVVEQKHIPTNSLGAVEIEGRVYFIINKFPVDSGIRIQPEDTHQVNLDEWKDLRTVSEQAVLCYLPYVNKDSRCFTSLLMMEFSICINKTENCFLLTLNSRLPPVLLKCIFLGALSLILDGSRANSTVSLPKMAASSEILLLKCAKFRDEGQFIDVRLKVSDGVFTAHRIVLAASSDYFYAMFTNGMKESSQEVIELKDESITSNALKIILDSIYTEDLHVTEENVFDVLAAAFHLQVTSVVQQCSDFLMKEFVQLRLDLQNYRLLCTVADRHGMKDLREAAESKMALKFKDICESEEFLSIIEPDQLVNLLSRDDLSAPSETFVFKSVMQWIKHKKEERMAVAAKVIGAVRLGLVDIRVVIEELDTEEMQRNPEIHRQLHETSLYNNIPSRNSKFAEERTKPRSASQVSRSTG</sequence>
<evidence type="ECO:0000256" key="3">
    <source>
        <dbReference type="SAM" id="MobiDB-lite"/>
    </source>
</evidence>
<dbReference type="Pfam" id="PF00651">
    <property type="entry name" value="BTB"/>
    <property type="match status" value="2"/>
</dbReference>
<dbReference type="EMBL" id="CALNXJ010000032">
    <property type="protein sequence ID" value="CAH3138673.1"/>
    <property type="molecule type" value="Genomic_DNA"/>
</dbReference>
<feature type="domain" description="BTB" evidence="4">
    <location>
        <begin position="818"/>
        <end position="887"/>
    </location>
</feature>
<protein>
    <recommendedName>
        <fullName evidence="4">BTB domain-containing protein</fullName>
    </recommendedName>
</protein>
<evidence type="ECO:0000256" key="2">
    <source>
        <dbReference type="ARBA" id="ARBA00022737"/>
    </source>
</evidence>
<dbReference type="PROSITE" id="PS50097">
    <property type="entry name" value="BTB"/>
    <property type="match status" value="2"/>
</dbReference>
<dbReference type="Proteomes" id="UP001159428">
    <property type="component" value="Unassembled WGS sequence"/>
</dbReference>
<dbReference type="InterPro" id="IPR000210">
    <property type="entry name" value="BTB/POZ_dom"/>
</dbReference>
<name>A0AAU9X719_9CNID</name>
<dbReference type="Gene3D" id="2.120.10.80">
    <property type="entry name" value="Kelch-type beta propeller"/>
    <property type="match status" value="1"/>
</dbReference>
<dbReference type="Pfam" id="PF07707">
    <property type="entry name" value="BACK"/>
    <property type="match status" value="2"/>
</dbReference>
<evidence type="ECO:0000256" key="1">
    <source>
        <dbReference type="ARBA" id="ARBA00022441"/>
    </source>
</evidence>
<dbReference type="PANTHER" id="PTHR45632:SF3">
    <property type="entry name" value="KELCH-LIKE PROTEIN 32"/>
    <property type="match status" value="1"/>
</dbReference>
<dbReference type="InterPro" id="IPR011705">
    <property type="entry name" value="BACK"/>
</dbReference>
<dbReference type="SUPFAM" id="SSF54695">
    <property type="entry name" value="POZ domain"/>
    <property type="match status" value="2"/>
</dbReference>
<feature type="domain" description="BTB" evidence="4">
    <location>
        <begin position="179"/>
        <end position="248"/>
    </location>
</feature>
<feature type="region of interest" description="Disordered" evidence="3">
    <location>
        <begin position="1055"/>
        <end position="1078"/>
    </location>
</feature>
<comment type="caution">
    <text evidence="5">The sequence shown here is derived from an EMBL/GenBank/DDBJ whole genome shotgun (WGS) entry which is preliminary data.</text>
</comment>
<evidence type="ECO:0000259" key="4">
    <source>
        <dbReference type="PROSITE" id="PS50097"/>
    </source>
</evidence>
<feature type="compositionally biased region" description="Polar residues" evidence="3">
    <location>
        <begin position="1068"/>
        <end position="1078"/>
    </location>
</feature>
<dbReference type="AlphaFoldDB" id="A0AAU9X719"/>
<dbReference type="SMART" id="SM00875">
    <property type="entry name" value="BACK"/>
    <property type="match status" value="2"/>
</dbReference>
<keyword evidence="6" id="KW-1185">Reference proteome</keyword>
<evidence type="ECO:0000313" key="5">
    <source>
        <dbReference type="EMBL" id="CAH3138673.1"/>
    </source>
</evidence>
<keyword evidence="1" id="KW-0880">Kelch repeat</keyword>
<evidence type="ECO:0000313" key="6">
    <source>
        <dbReference type="Proteomes" id="UP001159428"/>
    </source>
</evidence>
<keyword evidence="2" id="KW-0677">Repeat</keyword>
<accession>A0AAU9X719</accession>
<dbReference type="PANTHER" id="PTHR45632">
    <property type="entry name" value="LD33804P"/>
    <property type="match status" value="1"/>
</dbReference>
<dbReference type="SUPFAM" id="SSF117281">
    <property type="entry name" value="Kelch motif"/>
    <property type="match status" value="1"/>
</dbReference>